<name>A0A9E3H4P5_9NOST</name>
<proteinExistence type="predicted"/>
<dbReference type="AlphaFoldDB" id="A0A9E3H4P5"/>
<dbReference type="Gene3D" id="1.20.5.190">
    <property type="match status" value="1"/>
</dbReference>
<accession>A0A9E3H4P5</accession>
<protein>
    <submittedName>
        <fullName evidence="1">Uncharacterized protein</fullName>
    </submittedName>
</protein>
<organism evidence="1 2">
    <name type="scientific">Pelatocladus maniniholoensis HA4357-MV3</name>
    <dbReference type="NCBI Taxonomy" id="1117104"/>
    <lineage>
        <taxon>Bacteria</taxon>
        <taxon>Bacillati</taxon>
        <taxon>Cyanobacteriota</taxon>
        <taxon>Cyanophyceae</taxon>
        <taxon>Nostocales</taxon>
        <taxon>Nostocaceae</taxon>
        <taxon>Pelatocladus</taxon>
    </lineage>
</organism>
<dbReference type="Proteomes" id="UP000813215">
    <property type="component" value="Unassembled WGS sequence"/>
</dbReference>
<evidence type="ECO:0000313" key="1">
    <source>
        <dbReference type="EMBL" id="MBW4430984.1"/>
    </source>
</evidence>
<reference evidence="1" key="1">
    <citation type="submission" date="2021-05" db="EMBL/GenBank/DDBJ databases">
        <authorList>
            <person name="Pietrasiak N."/>
            <person name="Ward R."/>
            <person name="Stajich J.E."/>
            <person name="Kurbessoian T."/>
        </authorList>
    </citation>
    <scope>NUCLEOTIDE SEQUENCE</scope>
    <source>
        <strain evidence="1">HA4357-MV3</strain>
    </source>
</reference>
<reference evidence="1" key="2">
    <citation type="journal article" date="2022" name="Microbiol. Resour. Announc.">
        <title>Metagenome Sequencing to Explore Phylogenomics of Terrestrial Cyanobacteria.</title>
        <authorList>
            <person name="Ward R.D."/>
            <person name="Stajich J.E."/>
            <person name="Johansen J.R."/>
            <person name="Huntemann M."/>
            <person name="Clum A."/>
            <person name="Foster B."/>
            <person name="Foster B."/>
            <person name="Roux S."/>
            <person name="Palaniappan K."/>
            <person name="Varghese N."/>
            <person name="Mukherjee S."/>
            <person name="Reddy T.B.K."/>
            <person name="Daum C."/>
            <person name="Copeland A."/>
            <person name="Chen I.A."/>
            <person name="Ivanova N.N."/>
            <person name="Kyrpides N.C."/>
            <person name="Shapiro N."/>
            <person name="Eloe-Fadrosh E.A."/>
            <person name="Pietrasiak N."/>
        </authorList>
    </citation>
    <scope>NUCLEOTIDE SEQUENCE</scope>
    <source>
        <strain evidence="1">HA4357-MV3</strain>
    </source>
</reference>
<comment type="caution">
    <text evidence="1">The sequence shown here is derived from an EMBL/GenBank/DDBJ whole genome shotgun (WGS) entry which is preliminary data.</text>
</comment>
<dbReference type="EMBL" id="JAHHHW010000044">
    <property type="protein sequence ID" value="MBW4430984.1"/>
    <property type="molecule type" value="Genomic_DNA"/>
</dbReference>
<evidence type="ECO:0000313" key="2">
    <source>
        <dbReference type="Proteomes" id="UP000813215"/>
    </source>
</evidence>
<gene>
    <name evidence="1" type="ORF">KME28_04420</name>
</gene>
<sequence length="51" mass="6043">MKTQVRSLKTQVRSLKTQVRSLKTQVRSDRTRKAIITWLKSNTVQLRLKTM</sequence>